<reference evidence="8" key="1">
    <citation type="journal article" date="2015" name="Genome Announc.">
        <title>High-Quality Draft Genome Sequence of Desulfovibrio carbinoliphilus FW-101-2B, an Organic Acid-Oxidizing Sulfate-Reducing Bacterium Isolated from Uranium(VI)-Contaminated Groundwater.</title>
        <authorList>
            <person name="Ramsay B.D."/>
            <person name="Hwang C."/>
            <person name="Woo H.L."/>
            <person name="Carroll S.L."/>
            <person name="Lucas S."/>
            <person name="Han J."/>
            <person name="Lapidus A.L."/>
            <person name="Cheng J.F."/>
            <person name="Goodwin L.A."/>
            <person name="Pitluck S."/>
            <person name="Peters L."/>
            <person name="Chertkov O."/>
            <person name="Held B."/>
            <person name="Detter J.C."/>
            <person name="Han C.S."/>
            <person name="Tapia R."/>
            <person name="Land M.L."/>
            <person name="Hauser L.J."/>
            <person name="Kyrpides N.C."/>
            <person name="Ivanova N.N."/>
            <person name="Mikhailova N."/>
            <person name="Pagani I."/>
            <person name="Woyke T."/>
            <person name="Arkin A.P."/>
            <person name="Dehal P."/>
            <person name="Chivian D."/>
            <person name="Criddle C.S."/>
            <person name="Wu W."/>
            <person name="Chakraborty R."/>
            <person name="Hazen T.C."/>
            <person name="Fields M.W."/>
        </authorList>
    </citation>
    <scope>NUCLEOTIDE SEQUENCE [LARGE SCALE GENOMIC DNA]</scope>
    <source>
        <strain evidence="8">FW-101-2B</strain>
    </source>
</reference>
<dbReference type="RefSeq" id="WP_009182580.1">
    <property type="nucleotide sequence ID" value="NZ_CM001368.1"/>
</dbReference>
<dbReference type="GO" id="GO:0004731">
    <property type="term" value="F:purine-nucleoside phosphorylase activity"/>
    <property type="evidence" value="ECO:0007669"/>
    <property type="project" value="UniProtKB-EC"/>
</dbReference>
<gene>
    <name evidence="7" type="ORF">DFW101_3248</name>
</gene>
<evidence type="ECO:0000256" key="2">
    <source>
        <dbReference type="ARBA" id="ARBA00006751"/>
    </source>
</evidence>
<dbReference type="EC" id="2.4.2.1" evidence="5"/>
<dbReference type="CDD" id="cd09009">
    <property type="entry name" value="PNP-EcPNPII_like"/>
    <property type="match status" value="1"/>
</dbReference>
<dbReference type="InterPro" id="IPR000845">
    <property type="entry name" value="Nucleoside_phosphorylase_d"/>
</dbReference>
<dbReference type="SUPFAM" id="SSF53167">
    <property type="entry name" value="Purine and uridine phosphorylases"/>
    <property type="match status" value="1"/>
</dbReference>
<dbReference type="STRING" id="694327.DFW101_3248"/>
<evidence type="ECO:0000256" key="3">
    <source>
        <dbReference type="ARBA" id="ARBA00022676"/>
    </source>
</evidence>
<dbReference type="Proteomes" id="UP000004662">
    <property type="component" value="Chromosome"/>
</dbReference>
<dbReference type="Gene3D" id="3.40.50.1580">
    <property type="entry name" value="Nucleoside phosphorylase domain"/>
    <property type="match status" value="1"/>
</dbReference>
<proteinExistence type="inferred from homology"/>
<dbReference type="PIRSF" id="PIRSF000477">
    <property type="entry name" value="PurNPase"/>
    <property type="match status" value="1"/>
</dbReference>
<dbReference type="InterPro" id="IPR011268">
    <property type="entry name" value="Purine_phosphorylase"/>
</dbReference>
<comment type="pathway">
    <text evidence="1 5">Purine metabolism; purine nucleoside salvage.</text>
</comment>
<comment type="function">
    <text evidence="5">The purine nucleoside phosphorylases catalyze the phosphorolytic breakdown of the N-glycosidic bond in the beta-(deoxy)ribonucleoside molecules, with the formation of the corresponding free purine bases and pentose-1-phosphate.</text>
</comment>
<keyword evidence="3 5" id="KW-0328">Glycosyltransferase</keyword>
<dbReference type="GO" id="GO:0005737">
    <property type="term" value="C:cytoplasm"/>
    <property type="evidence" value="ECO:0007669"/>
    <property type="project" value="TreeGrafter"/>
</dbReference>
<evidence type="ECO:0000259" key="6">
    <source>
        <dbReference type="Pfam" id="PF01048"/>
    </source>
</evidence>
<evidence type="ECO:0000256" key="5">
    <source>
        <dbReference type="PIRNR" id="PIRNR000477"/>
    </source>
</evidence>
<keyword evidence="4 5" id="KW-0808">Transferase</keyword>
<keyword evidence="8" id="KW-1185">Reference proteome</keyword>
<name>G7QAL6_9BACT</name>
<dbReference type="NCBIfam" id="NF006054">
    <property type="entry name" value="PRK08202.1"/>
    <property type="match status" value="1"/>
</dbReference>
<evidence type="ECO:0000256" key="4">
    <source>
        <dbReference type="ARBA" id="ARBA00022679"/>
    </source>
</evidence>
<dbReference type="AlphaFoldDB" id="G7QAL6"/>
<evidence type="ECO:0000313" key="7">
    <source>
        <dbReference type="EMBL" id="EHJ49247.1"/>
    </source>
</evidence>
<comment type="similarity">
    <text evidence="2 5">Belongs to the PNP/MTAP phosphorylase family.</text>
</comment>
<dbReference type="GO" id="GO:0009116">
    <property type="term" value="P:nucleoside metabolic process"/>
    <property type="evidence" value="ECO:0007669"/>
    <property type="project" value="InterPro"/>
</dbReference>
<dbReference type="eggNOG" id="COG0005">
    <property type="taxonomic scope" value="Bacteria"/>
</dbReference>
<dbReference type="UniPathway" id="UPA00606"/>
<accession>G7QAL6</accession>
<organism evidence="7 8">
    <name type="scientific">Solidesulfovibrio carbinoliphilus subsp. oakridgensis</name>
    <dbReference type="NCBI Taxonomy" id="694327"/>
    <lineage>
        <taxon>Bacteria</taxon>
        <taxon>Pseudomonadati</taxon>
        <taxon>Thermodesulfobacteriota</taxon>
        <taxon>Desulfovibrionia</taxon>
        <taxon>Desulfovibrionales</taxon>
        <taxon>Desulfovibrionaceae</taxon>
        <taxon>Solidesulfovibrio</taxon>
    </lineage>
</organism>
<evidence type="ECO:0000256" key="1">
    <source>
        <dbReference type="ARBA" id="ARBA00005058"/>
    </source>
</evidence>
<dbReference type="Pfam" id="PF01048">
    <property type="entry name" value="PNP_UDP_1"/>
    <property type="match status" value="1"/>
</dbReference>
<protein>
    <recommendedName>
        <fullName evidence="5">Purine nucleoside phosphorylase</fullName>
        <ecNumber evidence="5">2.4.2.1</ecNumber>
    </recommendedName>
    <alternativeName>
        <fullName evidence="5">Inosine-guanosine phosphorylase</fullName>
    </alternativeName>
</protein>
<dbReference type="PANTHER" id="PTHR11904:SF9">
    <property type="entry name" value="PURINE NUCLEOSIDE PHOSPHORYLASE-RELATED"/>
    <property type="match status" value="1"/>
</dbReference>
<dbReference type="PANTHER" id="PTHR11904">
    <property type="entry name" value="METHYLTHIOADENOSINE/PURINE NUCLEOSIDE PHOSPHORYLASE"/>
    <property type="match status" value="1"/>
</dbReference>
<evidence type="ECO:0000313" key="8">
    <source>
        <dbReference type="Proteomes" id="UP000004662"/>
    </source>
</evidence>
<dbReference type="EMBL" id="CM001368">
    <property type="protein sequence ID" value="EHJ49247.1"/>
    <property type="molecule type" value="Genomic_DNA"/>
</dbReference>
<dbReference type="NCBIfam" id="TIGR01697">
    <property type="entry name" value="PNPH-PUNA-XAPA"/>
    <property type="match status" value="1"/>
</dbReference>
<dbReference type="InterPro" id="IPR035994">
    <property type="entry name" value="Nucleoside_phosphorylase_sf"/>
</dbReference>
<sequence length="300" mass="30565">MHYPEDVKRAAAAATERLGPLPAGAVGLVAGTGLGGIAGKLEHCRDMATGDIPGFPAATAPGHAGRLVYGTMGTACPPGDPQGSIEETMPAAGAGPDGSSRPVALLSGRLHLYEGHSPRDVAFGVRLLAALGVRQLILTNAAGALDPHFTAGGLMRVTDHLNLTGRNPLVGPNDDALGPRFPDMSRAYSPRLGAVADACALSLGLRLERGVYAGVLGPSLETPAETRMLRLLGADAVGMSTVTEVIAARHLGMEVLAVSCLTNVNLPDCMAETTLEAVLATAKRAEGDLARLLAAVIPAV</sequence>
<feature type="domain" description="Nucleoside phosphorylase" evidence="6">
    <location>
        <begin position="100"/>
        <end position="297"/>
    </location>
</feature>
<dbReference type="HOGENOM" id="CLU_054456_1_0_7"/>
<dbReference type="OrthoDB" id="1523230at2"/>